<protein>
    <submittedName>
        <fullName evidence="1">Uncharacterized protein</fullName>
    </submittedName>
</protein>
<proteinExistence type="predicted"/>
<evidence type="ECO:0000313" key="1">
    <source>
        <dbReference type="EMBL" id="KAF5822277.1"/>
    </source>
</evidence>
<evidence type="ECO:0000313" key="2">
    <source>
        <dbReference type="Proteomes" id="UP000215914"/>
    </source>
</evidence>
<name>A0A9K3P2G4_HELAN</name>
<gene>
    <name evidence="1" type="ORF">HanXRQr2_Chr01g0024571</name>
</gene>
<reference evidence="1" key="2">
    <citation type="submission" date="2020-06" db="EMBL/GenBank/DDBJ databases">
        <title>Helianthus annuus Genome sequencing and assembly Release 2.</title>
        <authorList>
            <person name="Gouzy J."/>
            <person name="Langlade N."/>
            <person name="Munos S."/>
        </authorList>
    </citation>
    <scope>NUCLEOTIDE SEQUENCE</scope>
    <source>
        <tissue evidence="1">Leaves</tissue>
    </source>
</reference>
<reference evidence="1" key="1">
    <citation type="journal article" date="2017" name="Nature">
        <title>The sunflower genome provides insights into oil metabolism, flowering and Asterid evolution.</title>
        <authorList>
            <person name="Badouin H."/>
            <person name="Gouzy J."/>
            <person name="Grassa C.J."/>
            <person name="Murat F."/>
            <person name="Staton S.E."/>
            <person name="Cottret L."/>
            <person name="Lelandais-Briere C."/>
            <person name="Owens G.L."/>
            <person name="Carrere S."/>
            <person name="Mayjonade B."/>
            <person name="Legrand L."/>
            <person name="Gill N."/>
            <person name="Kane N.C."/>
            <person name="Bowers J.E."/>
            <person name="Hubner S."/>
            <person name="Bellec A."/>
            <person name="Berard A."/>
            <person name="Berges H."/>
            <person name="Blanchet N."/>
            <person name="Boniface M.C."/>
            <person name="Brunel D."/>
            <person name="Catrice O."/>
            <person name="Chaidir N."/>
            <person name="Claudel C."/>
            <person name="Donnadieu C."/>
            <person name="Faraut T."/>
            <person name="Fievet G."/>
            <person name="Helmstetter N."/>
            <person name="King M."/>
            <person name="Knapp S.J."/>
            <person name="Lai Z."/>
            <person name="Le Paslier M.C."/>
            <person name="Lippi Y."/>
            <person name="Lorenzon L."/>
            <person name="Mandel J.R."/>
            <person name="Marage G."/>
            <person name="Marchand G."/>
            <person name="Marquand E."/>
            <person name="Bret-Mestries E."/>
            <person name="Morien E."/>
            <person name="Nambeesan S."/>
            <person name="Nguyen T."/>
            <person name="Pegot-Espagnet P."/>
            <person name="Pouilly N."/>
            <person name="Raftis F."/>
            <person name="Sallet E."/>
            <person name="Schiex T."/>
            <person name="Thomas J."/>
            <person name="Vandecasteele C."/>
            <person name="Vares D."/>
            <person name="Vear F."/>
            <person name="Vautrin S."/>
            <person name="Crespi M."/>
            <person name="Mangin B."/>
            <person name="Burke J.M."/>
            <person name="Salse J."/>
            <person name="Munos S."/>
            <person name="Vincourt P."/>
            <person name="Rieseberg L.H."/>
            <person name="Langlade N.B."/>
        </authorList>
    </citation>
    <scope>NUCLEOTIDE SEQUENCE</scope>
    <source>
        <tissue evidence="1">Leaves</tissue>
    </source>
</reference>
<sequence length="100" mass="10558">MENGGIKPEGKVTTALDGSKNTAIAAAVNTGTPMSNKTPAMKDFLVMVSIIAMETPSPCVRSTNLLRGDNSGHGSACCWPKYRGEFEERLKKADGGNQAK</sequence>
<dbReference type="EMBL" id="MNCJ02000316">
    <property type="protein sequence ID" value="KAF5822277.1"/>
    <property type="molecule type" value="Genomic_DNA"/>
</dbReference>
<accession>A0A9K3P2G4</accession>
<organism evidence="1 2">
    <name type="scientific">Helianthus annuus</name>
    <name type="common">Common sunflower</name>
    <dbReference type="NCBI Taxonomy" id="4232"/>
    <lineage>
        <taxon>Eukaryota</taxon>
        <taxon>Viridiplantae</taxon>
        <taxon>Streptophyta</taxon>
        <taxon>Embryophyta</taxon>
        <taxon>Tracheophyta</taxon>
        <taxon>Spermatophyta</taxon>
        <taxon>Magnoliopsida</taxon>
        <taxon>eudicotyledons</taxon>
        <taxon>Gunneridae</taxon>
        <taxon>Pentapetalae</taxon>
        <taxon>asterids</taxon>
        <taxon>campanulids</taxon>
        <taxon>Asterales</taxon>
        <taxon>Asteraceae</taxon>
        <taxon>Asteroideae</taxon>
        <taxon>Heliantheae alliance</taxon>
        <taxon>Heliantheae</taxon>
        <taxon>Helianthus</taxon>
    </lineage>
</organism>
<keyword evidence="2" id="KW-1185">Reference proteome</keyword>
<dbReference type="Proteomes" id="UP000215914">
    <property type="component" value="Unassembled WGS sequence"/>
</dbReference>
<dbReference type="AlphaFoldDB" id="A0A9K3P2G4"/>
<dbReference type="Gramene" id="mRNA:HanXRQr2_Chr01g0024571">
    <property type="protein sequence ID" value="mRNA:HanXRQr2_Chr01g0024571"/>
    <property type="gene ID" value="HanXRQr2_Chr01g0024571"/>
</dbReference>
<comment type="caution">
    <text evidence="1">The sequence shown here is derived from an EMBL/GenBank/DDBJ whole genome shotgun (WGS) entry which is preliminary data.</text>
</comment>